<comment type="caution">
    <text evidence="1">The sequence shown here is derived from an EMBL/GenBank/DDBJ whole genome shotgun (WGS) entry which is preliminary data.</text>
</comment>
<organism evidence="1 2">
    <name type="scientific">Helicostylum pulchrum</name>
    <dbReference type="NCBI Taxonomy" id="562976"/>
    <lineage>
        <taxon>Eukaryota</taxon>
        <taxon>Fungi</taxon>
        <taxon>Fungi incertae sedis</taxon>
        <taxon>Mucoromycota</taxon>
        <taxon>Mucoromycotina</taxon>
        <taxon>Mucoromycetes</taxon>
        <taxon>Mucorales</taxon>
        <taxon>Mucorineae</taxon>
        <taxon>Mucoraceae</taxon>
        <taxon>Helicostylum</taxon>
    </lineage>
</organism>
<evidence type="ECO:0000313" key="2">
    <source>
        <dbReference type="Proteomes" id="UP001476247"/>
    </source>
</evidence>
<proteinExistence type="predicted"/>
<gene>
    <name evidence="1" type="ORF">HPULCUR_010729</name>
</gene>
<keyword evidence="2" id="KW-1185">Reference proteome</keyword>
<reference evidence="1 2" key="1">
    <citation type="submission" date="2024-04" db="EMBL/GenBank/DDBJ databases">
        <title>genome sequences of Mucor flavus KT1a and Helicostylum pulchrum KT1b strains isolation_sourced from the surface of a dry-aged beef.</title>
        <authorList>
            <person name="Toyotome T."/>
            <person name="Hosono M."/>
            <person name="Torimaru M."/>
            <person name="Fukuda K."/>
            <person name="Mikami N."/>
        </authorList>
    </citation>
    <scope>NUCLEOTIDE SEQUENCE [LARGE SCALE GENOMIC DNA]</scope>
    <source>
        <strain evidence="1 2">KT1b</strain>
    </source>
</reference>
<dbReference type="EMBL" id="BAABUJ010000043">
    <property type="protein sequence ID" value="GAA5805215.1"/>
    <property type="molecule type" value="Genomic_DNA"/>
</dbReference>
<dbReference type="Proteomes" id="UP001476247">
    <property type="component" value="Unassembled WGS sequence"/>
</dbReference>
<protein>
    <submittedName>
        <fullName evidence="1">Uncharacterized protein</fullName>
    </submittedName>
</protein>
<sequence length="399" mass="46324">MINLNTRITLPLKPALKFFATHNLSDWGFNAYVKYNDKPQKESKQRETYLVCLNDILLYNKDDDIERYVKELIKRVKAKLNKEHVPTFSQSVNYGSDCSFNGNVFHFNPHMKRNQEVEAGIVSDIQSTGQKSHCANTTFWPSQCYVFWDQTWFDEAEDISDAEDIYASEPEDEYEDESSSCYLIVPRIVAPFSRKILNILNLEEDKNSICKIVADYLTNHAISGWKYETVLRILIDHQLVIEPTKNNLEKLGDFHKRQLLDEDAINRFQQEQQDRQYQQDEQSSQAALIDNVKNMTPNERIAFLCDKFGNGGYLDLTEDRIARRFKKCLKETTYDLELGLQPMITKGEKEMLMKIADFKSREDIETMFLSSVCLTPSSTLQIDSLITYLCAGVNRELSE</sequence>
<evidence type="ECO:0000313" key="1">
    <source>
        <dbReference type="EMBL" id="GAA5805215.1"/>
    </source>
</evidence>
<name>A0ABP9YE27_9FUNG</name>
<accession>A0ABP9YE27</accession>